<dbReference type="PANTHER" id="PTHR33480:SF1">
    <property type="entry name" value="TYR RECOMBINASE DOMAIN-CONTAINING PROTEIN"/>
    <property type="match status" value="1"/>
</dbReference>
<protein>
    <submittedName>
        <fullName evidence="2">Uncharacterized protein</fullName>
    </submittedName>
</protein>
<feature type="region of interest" description="Disordered" evidence="1">
    <location>
        <begin position="246"/>
        <end position="288"/>
    </location>
</feature>
<proteinExistence type="predicted"/>
<gene>
    <name evidence="2" type="ORF">SINV_12833</name>
</gene>
<evidence type="ECO:0000256" key="1">
    <source>
        <dbReference type="SAM" id="MobiDB-lite"/>
    </source>
</evidence>
<reference evidence="2" key="1">
    <citation type="journal article" date="2011" name="Proc. Natl. Acad. Sci. U.S.A.">
        <title>The genome of the fire ant Solenopsis invicta.</title>
        <authorList>
            <person name="Wurm Y."/>
            <person name="Wang J."/>
            <person name="Riba-Grognuz O."/>
            <person name="Corona M."/>
            <person name="Nygaard S."/>
            <person name="Hunt B.G."/>
            <person name="Ingram K.K."/>
            <person name="Falquet L."/>
            <person name="Nipitwattanaphon M."/>
            <person name="Gotzek D."/>
            <person name="Dijkstra M.B."/>
            <person name="Oettler J."/>
            <person name="Comtesse F."/>
            <person name="Shih C.J."/>
            <person name="Wu W.J."/>
            <person name="Yang C.C."/>
            <person name="Thomas J."/>
            <person name="Beaudoing E."/>
            <person name="Pradervand S."/>
            <person name="Flegel V."/>
            <person name="Cook E.D."/>
            <person name="Fabbretti R."/>
            <person name="Stockinger H."/>
            <person name="Long L."/>
            <person name="Farmerie W.G."/>
            <person name="Oakey J."/>
            <person name="Boomsma J.J."/>
            <person name="Pamilo P."/>
            <person name="Yi S.V."/>
            <person name="Heinze J."/>
            <person name="Goodisman M.A."/>
            <person name="Farinelli L."/>
            <person name="Harshman K."/>
            <person name="Hulo N."/>
            <person name="Cerutti L."/>
            <person name="Xenarios I."/>
            <person name="Shoemaker D."/>
            <person name="Keller L."/>
        </authorList>
    </citation>
    <scope>NUCLEOTIDE SEQUENCE [LARGE SCALE GENOMIC DNA]</scope>
</reference>
<evidence type="ECO:0000313" key="2">
    <source>
        <dbReference type="EMBL" id="EFZ13126.1"/>
    </source>
</evidence>
<dbReference type="EMBL" id="GL767745">
    <property type="protein sequence ID" value="EFZ13126.1"/>
    <property type="molecule type" value="Genomic_DNA"/>
</dbReference>
<feature type="non-terminal residue" evidence="2">
    <location>
        <position position="288"/>
    </location>
</feature>
<dbReference type="HOGENOM" id="CLU_968312_0_0_1"/>
<name>E9J231_SOLIN</name>
<dbReference type="AlphaFoldDB" id="E9J231"/>
<feature type="compositionally biased region" description="Basic and acidic residues" evidence="1">
    <location>
        <begin position="246"/>
        <end position="255"/>
    </location>
</feature>
<dbReference type="PANTHER" id="PTHR33480">
    <property type="entry name" value="SET DOMAIN-CONTAINING PROTEIN-RELATED"/>
    <property type="match status" value="1"/>
</dbReference>
<accession>E9J231</accession>
<organism>
    <name type="scientific">Solenopsis invicta</name>
    <name type="common">Red imported fire ant</name>
    <name type="synonym">Solenopsis wagneri</name>
    <dbReference type="NCBI Taxonomy" id="13686"/>
    <lineage>
        <taxon>Eukaryota</taxon>
        <taxon>Metazoa</taxon>
        <taxon>Ecdysozoa</taxon>
        <taxon>Arthropoda</taxon>
        <taxon>Hexapoda</taxon>
        <taxon>Insecta</taxon>
        <taxon>Pterygota</taxon>
        <taxon>Neoptera</taxon>
        <taxon>Endopterygota</taxon>
        <taxon>Hymenoptera</taxon>
        <taxon>Apocrita</taxon>
        <taxon>Aculeata</taxon>
        <taxon>Formicoidea</taxon>
        <taxon>Formicidae</taxon>
        <taxon>Myrmicinae</taxon>
        <taxon>Solenopsis</taxon>
    </lineage>
</organism>
<feature type="compositionally biased region" description="Basic and acidic residues" evidence="1">
    <location>
        <begin position="277"/>
        <end position="288"/>
    </location>
</feature>
<sequence>MFGTTRTTWNNFKIVVSKKGGQVSLGIKYNRFGTMWNKVRTIWNNFQNRILISCRRPQAKFQSTAENYICCHHCKGFFSRRTLSMHYKKCNPVYEKRRKNQLIKRKQLMGYIQYRANHVMRRKIMPAFRDDKISRLIKYDELIILFGNKLCNIYTLSHQYDMIRNYLRLLGRFKLTIKEINNKISDFILHKKAGQNTFEQYESLALKRRIMATNTSYSPCYIVILFKRNDFAKFYFENIQVALSNSDKDDTKDDSIQTEDAVTDDELNQNNTNNFNNKDERQPRLLRK</sequence>